<keyword evidence="3" id="KW-1185">Reference proteome</keyword>
<evidence type="ECO:0000313" key="2">
    <source>
        <dbReference type="EMBL" id="KAG6570290.1"/>
    </source>
</evidence>
<feature type="compositionally biased region" description="Basic and acidic residues" evidence="1">
    <location>
        <begin position="15"/>
        <end position="29"/>
    </location>
</feature>
<feature type="region of interest" description="Disordered" evidence="1">
    <location>
        <begin position="1"/>
        <end position="78"/>
    </location>
</feature>
<sequence length="78" mass="9050">MQAYAERSLAAVRKKNLEDERMRGSQRDKERKRKRKDVKKCSRKEKEKSLENHAAESGEEQIWVSRRSPSTVAHAAAP</sequence>
<organism evidence="2 3">
    <name type="scientific">Cucurbita argyrosperma subsp. sororia</name>
    <dbReference type="NCBI Taxonomy" id="37648"/>
    <lineage>
        <taxon>Eukaryota</taxon>
        <taxon>Viridiplantae</taxon>
        <taxon>Streptophyta</taxon>
        <taxon>Embryophyta</taxon>
        <taxon>Tracheophyta</taxon>
        <taxon>Spermatophyta</taxon>
        <taxon>Magnoliopsida</taxon>
        <taxon>eudicotyledons</taxon>
        <taxon>Gunneridae</taxon>
        <taxon>Pentapetalae</taxon>
        <taxon>rosids</taxon>
        <taxon>fabids</taxon>
        <taxon>Cucurbitales</taxon>
        <taxon>Cucurbitaceae</taxon>
        <taxon>Cucurbiteae</taxon>
        <taxon>Cucurbita</taxon>
    </lineage>
</organism>
<feature type="compositionally biased region" description="Basic and acidic residues" evidence="1">
    <location>
        <begin position="44"/>
        <end position="56"/>
    </location>
</feature>
<proteinExistence type="predicted"/>
<protein>
    <submittedName>
        <fullName evidence="2">Uncharacterized protein</fullName>
    </submittedName>
</protein>
<dbReference type="AlphaFoldDB" id="A0AAV6LTP7"/>
<gene>
    <name evidence="2" type="ORF">SDJN03_30364</name>
</gene>
<evidence type="ECO:0000256" key="1">
    <source>
        <dbReference type="SAM" id="MobiDB-lite"/>
    </source>
</evidence>
<feature type="compositionally biased region" description="Basic residues" evidence="1">
    <location>
        <begin position="30"/>
        <end position="43"/>
    </location>
</feature>
<feature type="non-terminal residue" evidence="2">
    <location>
        <position position="1"/>
    </location>
</feature>
<comment type="caution">
    <text evidence="2">The sequence shown here is derived from an EMBL/GenBank/DDBJ whole genome shotgun (WGS) entry which is preliminary data.</text>
</comment>
<accession>A0AAV6LTP7</accession>
<name>A0AAV6LTP7_9ROSI</name>
<dbReference type="Proteomes" id="UP000685013">
    <property type="component" value="Unassembled WGS sequence"/>
</dbReference>
<reference evidence="2 3" key="1">
    <citation type="journal article" date="2021" name="Hortic Res">
        <title>The domestication of Cucurbita argyrosperma as revealed by the genome of its wild relative.</title>
        <authorList>
            <person name="Barrera-Redondo J."/>
            <person name="Sanchez-de la Vega G."/>
            <person name="Aguirre-Liguori J.A."/>
            <person name="Castellanos-Morales G."/>
            <person name="Gutierrez-Guerrero Y.T."/>
            <person name="Aguirre-Dugua X."/>
            <person name="Aguirre-Planter E."/>
            <person name="Tenaillon M.I."/>
            <person name="Lira-Saade R."/>
            <person name="Eguiarte L.E."/>
        </authorList>
    </citation>
    <scope>NUCLEOTIDE SEQUENCE [LARGE SCALE GENOMIC DNA]</scope>
    <source>
        <strain evidence="2">JBR-2021</strain>
    </source>
</reference>
<dbReference type="EMBL" id="JAGKQH010000038">
    <property type="protein sequence ID" value="KAG6570290.1"/>
    <property type="molecule type" value="Genomic_DNA"/>
</dbReference>
<evidence type="ECO:0000313" key="3">
    <source>
        <dbReference type="Proteomes" id="UP000685013"/>
    </source>
</evidence>